<dbReference type="PATRIC" id="fig|172044.3.peg.1758"/>
<evidence type="ECO:0000313" key="2">
    <source>
        <dbReference type="EMBL" id="KTT98468.1"/>
    </source>
</evidence>
<dbReference type="Proteomes" id="UP000073923">
    <property type="component" value="Unassembled WGS sequence"/>
</dbReference>
<evidence type="ECO:0000313" key="3">
    <source>
        <dbReference type="Proteomes" id="UP000073923"/>
    </source>
</evidence>
<sequence length="59" mass="6416">MGNPAGPASPGPRAGPAASDPPGLRPRPSRAPIRSMPRAALWRNRPPRLVRPDRHRPLR</sequence>
<organism evidence="2 3">
    <name type="scientific">Sphingomonas yabuuchiae</name>
    <dbReference type="NCBI Taxonomy" id="172044"/>
    <lineage>
        <taxon>Bacteria</taxon>
        <taxon>Pseudomonadati</taxon>
        <taxon>Pseudomonadota</taxon>
        <taxon>Alphaproteobacteria</taxon>
        <taxon>Sphingomonadales</taxon>
        <taxon>Sphingomonadaceae</taxon>
        <taxon>Sphingomonas</taxon>
    </lineage>
</organism>
<feature type="compositionally biased region" description="Basic residues" evidence="1">
    <location>
        <begin position="45"/>
        <end position="59"/>
    </location>
</feature>
<comment type="caution">
    <text evidence="2">The sequence shown here is derived from an EMBL/GenBank/DDBJ whole genome shotgun (WGS) entry which is preliminary data.</text>
</comment>
<dbReference type="EMBL" id="LDTF01000043">
    <property type="protein sequence ID" value="KTT98468.1"/>
    <property type="molecule type" value="Genomic_DNA"/>
</dbReference>
<gene>
    <name evidence="2" type="ORF">NS355_09130</name>
</gene>
<accession>A0A147ISL7</accession>
<reference evidence="2 3" key="1">
    <citation type="journal article" date="2016" name="Front. Microbiol.">
        <title>Genomic Resource of Rice Seed Associated Bacteria.</title>
        <authorList>
            <person name="Midha S."/>
            <person name="Bansal K."/>
            <person name="Sharma S."/>
            <person name="Kumar N."/>
            <person name="Patil P.P."/>
            <person name="Chaudhry V."/>
            <person name="Patil P.B."/>
        </authorList>
    </citation>
    <scope>NUCLEOTIDE SEQUENCE [LARGE SCALE GENOMIC DNA]</scope>
    <source>
        <strain evidence="2 3">NS355</strain>
    </source>
</reference>
<name>A0A147ISL7_9SPHN</name>
<proteinExistence type="predicted"/>
<feature type="region of interest" description="Disordered" evidence="1">
    <location>
        <begin position="1"/>
        <end position="59"/>
    </location>
</feature>
<feature type="compositionally biased region" description="Low complexity" evidence="1">
    <location>
        <begin position="1"/>
        <end position="22"/>
    </location>
</feature>
<protein>
    <submittedName>
        <fullName evidence="2">Uncharacterized protein</fullName>
    </submittedName>
</protein>
<dbReference type="AlphaFoldDB" id="A0A147ISL7"/>
<evidence type="ECO:0000256" key="1">
    <source>
        <dbReference type="SAM" id="MobiDB-lite"/>
    </source>
</evidence>